<gene>
    <name evidence="1" type="ORF">BDV24DRAFT_141497</name>
</gene>
<sequence>MPDERGDESSVNAAANMHNQEVKFCDDTLKGGSRSGVSRRIHLWRAKISSWAWNM</sequence>
<evidence type="ECO:0000313" key="1">
    <source>
        <dbReference type="EMBL" id="KAE8336582.1"/>
    </source>
</evidence>
<reference evidence="1" key="1">
    <citation type="submission" date="2019-04" db="EMBL/GenBank/DDBJ databases">
        <title>Friends and foes A comparative genomics study of 23 Aspergillus species from section Flavi.</title>
        <authorList>
            <consortium name="DOE Joint Genome Institute"/>
            <person name="Kjaerbolling I."/>
            <person name="Vesth T."/>
            <person name="Frisvad J.C."/>
            <person name="Nybo J.L."/>
            <person name="Theobald S."/>
            <person name="Kildgaard S."/>
            <person name="Isbrandt T."/>
            <person name="Kuo A."/>
            <person name="Sato A."/>
            <person name="Lyhne E.K."/>
            <person name="Kogle M.E."/>
            <person name="Wiebenga A."/>
            <person name="Kun R.S."/>
            <person name="Lubbers R.J."/>
            <person name="Makela M.R."/>
            <person name="Barry K."/>
            <person name="Chovatia M."/>
            <person name="Clum A."/>
            <person name="Daum C."/>
            <person name="Haridas S."/>
            <person name="He G."/>
            <person name="LaButti K."/>
            <person name="Lipzen A."/>
            <person name="Mondo S."/>
            <person name="Riley R."/>
            <person name="Salamov A."/>
            <person name="Simmons B.A."/>
            <person name="Magnuson J.K."/>
            <person name="Henrissat B."/>
            <person name="Mortensen U.H."/>
            <person name="Larsen T.O."/>
            <person name="Devries R.P."/>
            <person name="Grigoriev I.V."/>
            <person name="Machida M."/>
            <person name="Baker S.E."/>
            <person name="Andersen M.R."/>
        </authorList>
    </citation>
    <scope>NUCLEOTIDE SEQUENCE</scope>
    <source>
        <strain evidence="1">CBS 117612</strain>
    </source>
</reference>
<organism evidence="1">
    <name type="scientific">Aspergillus arachidicola</name>
    <dbReference type="NCBI Taxonomy" id="656916"/>
    <lineage>
        <taxon>Eukaryota</taxon>
        <taxon>Fungi</taxon>
        <taxon>Dikarya</taxon>
        <taxon>Ascomycota</taxon>
        <taxon>Pezizomycotina</taxon>
        <taxon>Eurotiomycetes</taxon>
        <taxon>Eurotiomycetidae</taxon>
        <taxon>Eurotiales</taxon>
        <taxon>Aspergillaceae</taxon>
        <taxon>Aspergillus</taxon>
        <taxon>Aspergillus subgen. Circumdati</taxon>
    </lineage>
</organism>
<dbReference type="AlphaFoldDB" id="A0A5N6XU24"/>
<name>A0A5N6XU24_9EURO</name>
<proteinExistence type="predicted"/>
<accession>A0A5N6XU24</accession>
<dbReference type="Proteomes" id="UP000325558">
    <property type="component" value="Unassembled WGS sequence"/>
</dbReference>
<protein>
    <submittedName>
        <fullName evidence="1">Uncharacterized protein</fullName>
    </submittedName>
</protein>
<dbReference type="EMBL" id="ML737193">
    <property type="protein sequence ID" value="KAE8336582.1"/>
    <property type="molecule type" value="Genomic_DNA"/>
</dbReference>